<keyword evidence="4" id="KW-0418">Kinase</keyword>
<dbReference type="PROSITE" id="PS00108">
    <property type="entry name" value="PROTEIN_KINASE_ST"/>
    <property type="match status" value="1"/>
</dbReference>
<feature type="domain" description="Protein kinase" evidence="3">
    <location>
        <begin position="198"/>
        <end position="467"/>
    </location>
</feature>
<dbReference type="GO" id="GO:0005524">
    <property type="term" value="F:ATP binding"/>
    <property type="evidence" value="ECO:0007669"/>
    <property type="project" value="UniProtKB-KW"/>
</dbReference>
<dbReference type="InterPro" id="IPR051681">
    <property type="entry name" value="Ser/Thr_Kinases-Pseudokinases"/>
</dbReference>
<dbReference type="InterPro" id="IPR001245">
    <property type="entry name" value="Ser-Thr/Tyr_kinase_cat_dom"/>
</dbReference>
<reference evidence="4 5" key="1">
    <citation type="submission" date="2016-07" db="EMBL/GenBank/DDBJ databases">
        <title>Draft genome of the white-rot fungus Obba rivulosa 3A-2.</title>
        <authorList>
            <consortium name="DOE Joint Genome Institute"/>
            <person name="Miettinen O."/>
            <person name="Riley R."/>
            <person name="Acob R."/>
            <person name="Barry K."/>
            <person name="Cullen D."/>
            <person name="De Vries R."/>
            <person name="Hainaut M."/>
            <person name="Hatakka A."/>
            <person name="Henrissat B."/>
            <person name="Hilden K."/>
            <person name="Kuo R."/>
            <person name="Labutti K."/>
            <person name="Lipzen A."/>
            <person name="Makela M.R."/>
            <person name="Sandor L."/>
            <person name="Spatafora J.W."/>
            <person name="Grigoriev I.V."/>
            <person name="Hibbett D.S."/>
        </authorList>
    </citation>
    <scope>NUCLEOTIDE SEQUENCE [LARGE SCALE GENOMIC DNA]</scope>
    <source>
        <strain evidence="4 5">3A-2</strain>
    </source>
</reference>
<gene>
    <name evidence="4" type="ORF">OBBRIDRAFT_891056</name>
</gene>
<dbReference type="GO" id="GO:0004674">
    <property type="term" value="F:protein serine/threonine kinase activity"/>
    <property type="evidence" value="ECO:0007669"/>
    <property type="project" value="TreeGrafter"/>
</dbReference>
<dbReference type="SUPFAM" id="SSF56112">
    <property type="entry name" value="Protein kinase-like (PK-like)"/>
    <property type="match status" value="1"/>
</dbReference>
<dbReference type="Proteomes" id="UP000250043">
    <property type="component" value="Unassembled WGS sequence"/>
</dbReference>
<evidence type="ECO:0000256" key="1">
    <source>
        <dbReference type="ARBA" id="ARBA00022741"/>
    </source>
</evidence>
<evidence type="ECO:0000259" key="3">
    <source>
        <dbReference type="PROSITE" id="PS50011"/>
    </source>
</evidence>
<dbReference type="Gene3D" id="1.10.510.10">
    <property type="entry name" value="Transferase(Phosphotransferase) domain 1"/>
    <property type="match status" value="1"/>
</dbReference>
<dbReference type="PANTHER" id="PTHR44329">
    <property type="entry name" value="SERINE/THREONINE-PROTEIN KINASE TNNI3K-RELATED"/>
    <property type="match status" value="1"/>
</dbReference>
<dbReference type="Pfam" id="PF07714">
    <property type="entry name" value="PK_Tyr_Ser-Thr"/>
    <property type="match status" value="1"/>
</dbReference>
<sequence>MEHTRGKSDLDHLRDYHEGIKSASRNFPVYKETLQQLVMVSEEYALALDANTRSISVDDTILKWFEDFYAWVQSNASANVVVVLPRSEAVKQELKGFFEKCPAVVLQHATVPLSFQPSYDEILDSLRNVMSSRESVRAWTELEGAEAQAVVELLDVILDNISMQDRLWRPCIDVTKKLCGKLKFFPVSFSLLPGSVRKLSEKAIARGGFSDVFKGLYEGKEVALKVIRPQERESTDVRHAKMFTREAVIWKRLQHPNVLPFHGIDTTLFPSQTTLVSDWMPRGHVRDYLRKNPQANRLRLILDVVEGLVYLHGLDIIHGDLKSMNILVDHQHVARIADFGLTNLNYHSQMVSRTAAEVGTVRWSAPELIDPPSSGSTIPTRQSDIYALAMVMWEMSTGMIPFHESTREATVIHRVMSAKRPLRPKASDAPDLSDELWSLIERCWGQDWQFRPDAPSVAIVVRRLQEA</sequence>
<accession>A0A8E2ALN3</accession>
<keyword evidence="5" id="KW-1185">Reference proteome</keyword>
<evidence type="ECO:0000256" key="2">
    <source>
        <dbReference type="ARBA" id="ARBA00022840"/>
    </source>
</evidence>
<dbReference type="InterPro" id="IPR011009">
    <property type="entry name" value="Kinase-like_dom_sf"/>
</dbReference>
<dbReference type="AlphaFoldDB" id="A0A8E2ALN3"/>
<proteinExistence type="predicted"/>
<keyword evidence="1" id="KW-0547">Nucleotide-binding</keyword>
<evidence type="ECO:0000313" key="4">
    <source>
        <dbReference type="EMBL" id="OCH85624.1"/>
    </source>
</evidence>
<dbReference type="EMBL" id="KV722573">
    <property type="protein sequence ID" value="OCH85624.1"/>
    <property type="molecule type" value="Genomic_DNA"/>
</dbReference>
<keyword evidence="2" id="KW-0067">ATP-binding</keyword>
<dbReference type="SMART" id="SM00220">
    <property type="entry name" value="S_TKc"/>
    <property type="match status" value="1"/>
</dbReference>
<dbReference type="PANTHER" id="PTHR44329:SF298">
    <property type="entry name" value="MIXED LINEAGE KINASE DOMAIN-LIKE PROTEIN"/>
    <property type="match status" value="1"/>
</dbReference>
<dbReference type="InterPro" id="IPR008271">
    <property type="entry name" value="Ser/Thr_kinase_AS"/>
</dbReference>
<dbReference type="OrthoDB" id="2804215at2759"/>
<evidence type="ECO:0000313" key="5">
    <source>
        <dbReference type="Proteomes" id="UP000250043"/>
    </source>
</evidence>
<dbReference type="InterPro" id="IPR000719">
    <property type="entry name" value="Prot_kinase_dom"/>
</dbReference>
<keyword evidence="4" id="KW-0808">Transferase</keyword>
<dbReference type="PROSITE" id="PS50011">
    <property type="entry name" value="PROTEIN_KINASE_DOM"/>
    <property type="match status" value="1"/>
</dbReference>
<name>A0A8E2ALN3_9APHY</name>
<protein>
    <submittedName>
        <fullName evidence="4">Kinase-like protein</fullName>
    </submittedName>
</protein>
<organism evidence="4 5">
    <name type="scientific">Obba rivulosa</name>
    <dbReference type="NCBI Taxonomy" id="1052685"/>
    <lineage>
        <taxon>Eukaryota</taxon>
        <taxon>Fungi</taxon>
        <taxon>Dikarya</taxon>
        <taxon>Basidiomycota</taxon>
        <taxon>Agaricomycotina</taxon>
        <taxon>Agaricomycetes</taxon>
        <taxon>Polyporales</taxon>
        <taxon>Gelatoporiaceae</taxon>
        <taxon>Obba</taxon>
    </lineage>
</organism>